<organism evidence="2 3">
    <name type="scientific">Actinospica durhamensis</name>
    <dbReference type="NCBI Taxonomy" id="1508375"/>
    <lineage>
        <taxon>Bacteria</taxon>
        <taxon>Bacillati</taxon>
        <taxon>Actinomycetota</taxon>
        <taxon>Actinomycetes</taxon>
        <taxon>Catenulisporales</taxon>
        <taxon>Actinospicaceae</taxon>
        <taxon>Actinospica</taxon>
    </lineage>
</organism>
<feature type="transmembrane region" description="Helical" evidence="1">
    <location>
        <begin position="6"/>
        <end position="25"/>
    </location>
</feature>
<dbReference type="RefSeq" id="WP_212532263.1">
    <property type="nucleotide sequence ID" value="NZ_JAGSOG010000231.1"/>
</dbReference>
<accession>A0A941ETI8</accession>
<keyword evidence="3" id="KW-1185">Reference proteome</keyword>
<feature type="transmembrane region" description="Helical" evidence="1">
    <location>
        <begin position="37"/>
        <end position="59"/>
    </location>
</feature>
<name>A0A941ETI8_9ACTN</name>
<reference evidence="2" key="1">
    <citation type="submission" date="2021-04" db="EMBL/GenBank/DDBJ databases">
        <title>Genome based classification of Actinospica acidithermotolerans sp. nov., an actinobacterium isolated from an Indonesian hot spring.</title>
        <authorList>
            <person name="Kusuma A.B."/>
            <person name="Putra K.E."/>
            <person name="Nafisah S."/>
            <person name="Loh J."/>
            <person name="Nouioui I."/>
            <person name="Goodfellow M."/>
        </authorList>
    </citation>
    <scope>NUCLEOTIDE SEQUENCE</scope>
    <source>
        <strain evidence="2">CSCA 57</strain>
    </source>
</reference>
<feature type="transmembrane region" description="Helical" evidence="1">
    <location>
        <begin position="165"/>
        <end position="193"/>
    </location>
</feature>
<sequence length="252" mass="26529">MPVYIWALVFLAAVGIPLATCVALYRGGRAAERPPRTAFTLAALCGAVWIGWIALSARLADLDLYRPKPAAAPWFVLAFVGALTVALTATRIPAVSRTLATPAALARLTLPHTLRVAGASFLIAAALGRLPFLFALPAGLGDIAIGLEAPFVARRLERGDGRRVALWFNALGLFDIVVAVTIAVLCGIAPHQILPVSPSTQDLTLLPLALIPTTAVPLLVALHLISLRRLMAHARTVPGTSERPQAQPISAC</sequence>
<comment type="caution">
    <text evidence="2">The sequence shown here is derived from an EMBL/GenBank/DDBJ whole genome shotgun (WGS) entry which is preliminary data.</text>
</comment>
<feature type="transmembrane region" description="Helical" evidence="1">
    <location>
        <begin position="132"/>
        <end position="153"/>
    </location>
</feature>
<gene>
    <name evidence="2" type="ORF">KDL01_31270</name>
</gene>
<evidence type="ECO:0000313" key="3">
    <source>
        <dbReference type="Proteomes" id="UP000675781"/>
    </source>
</evidence>
<keyword evidence="1" id="KW-1133">Transmembrane helix</keyword>
<feature type="transmembrane region" description="Helical" evidence="1">
    <location>
        <begin position="205"/>
        <end position="225"/>
    </location>
</feature>
<dbReference type="Proteomes" id="UP000675781">
    <property type="component" value="Unassembled WGS sequence"/>
</dbReference>
<keyword evidence="1" id="KW-0472">Membrane</keyword>
<evidence type="ECO:0000256" key="1">
    <source>
        <dbReference type="SAM" id="Phobius"/>
    </source>
</evidence>
<dbReference type="EMBL" id="JAGSOG010000231">
    <property type="protein sequence ID" value="MBR7837797.1"/>
    <property type="molecule type" value="Genomic_DNA"/>
</dbReference>
<feature type="transmembrane region" description="Helical" evidence="1">
    <location>
        <begin position="71"/>
        <end position="92"/>
    </location>
</feature>
<evidence type="ECO:0000313" key="2">
    <source>
        <dbReference type="EMBL" id="MBR7837797.1"/>
    </source>
</evidence>
<feature type="transmembrane region" description="Helical" evidence="1">
    <location>
        <begin position="104"/>
        <end position="126"/>
    </location>
</feature>
<proteinExistence type="predicted"/>
<dbReference type="AlphaFoldDB" id="A0A941ETI8"/>
<protein>
    <submittedName>
        <fullName evidence="2">Uncharacterized protein</fullName>
    </submittedName>
</protein>
<keyword evidence="1" id="KW-0812">Transmembrane</keyword>